<sequence>MSASSSIESVPFEILTDPNVKILTSTNADFDHDHSGCTDPTHDHHLDLPDPEDPWKGNMKKMLPLPVLAALAADEMFGKKMEPKDETLFLSGLLDETQPLQSELVAKLNATFDANGVHPPDRISLQVFRRKAGFAPKKEDADMGRFCVAICLRDFQVISFNRKEEIVTSGNLSPIYELDPHPEKGMNPRPGVPKNRTIIKLPNGKALLKSRKYLCFMAWAFWDDDPIKKEQPHGPIGVEQLQKMVKDLRARGENEQADKVEKIITQLKEPKPEGDGPTVPLYDAKTESSRLDAKMSEAELKEFRRPSNPMEEAGMILDLPPGESKEPQINVEALDELGLSAIKQLTGGEEKK</sequence>
<feature type="region of interest" description="Disordered" evidence="1">
    <location>
        <begin position="178"/>
        <end position="197"/>
    </location>
</feature>
<protein>
    <submittedName>
        <fullName evidence="2">Uncharacterized protein</fullName>
    </submittedName>
</protein>
<name>A0A6C0J2Q5_9ZZZZ</name>
<evidence type="ECO:0000256" key="1">
    <source>
        <dbReference type="SAM" id="MobiDB-lite"/>
    </source>
</evidence>
<reference evidence="2" key="1">
    <citation type="journal article" date="2020" name="Nature">
        <title>Giant virus diversity and host interactions through global metagenomics.</title>
        <authorList>
            <person name="Schulz F."/>
            <person name="Roux S."/>
            <person name="Paez-Espino D."/>
            <person name="Jungbluth S."/>
            <person name="Walsh D.A."/>
            <person name="Denef V.J."/>
            <person name="McMahon K.D."/>
            <person name="Konstantinidis K.T."/>
            <person name="Eloe-Fadrosh E.A."/>
            <person name="Kyrpides N.C."/>
            <person name="Woyke T."/>
        </authorList>
    </citation>
    <scope>NUCLEOTIDE SEQUENCE</scope>
    <source>
        <strain evidence="2">GVMAG-M-3300025572-1</strain>
    </source>
</reference>
<feature type="region of interest" description="Disordered" evidence="1">
    <location>
        <begin position="269"/>
        <end position="326"/>
    </location>
</feature>
<dbReference type="EMBL" id="MN740284">
    <property type="protein sequence ID" value="QHT97933.1"/>
    <property type="molecule type" value="Genomic_DNA"/>
</dbReference>
<dbReference type="AlphaFoldDB" id="A0A6C0J2Q5"/>
<evidence type="ECO:0000313" key="2">
    <source>
        <dbReference type="EMBL" id="QHT97933.1"/>
    </source>
</evidence>
<accession>A0A6C0J2Q5</accession>
<organism evidence="2">
    <name type="scientific">viral metagenome</name>
    <dbReference type="NCBI Taxonomy" id="1070528"/>
    <lineage>
        <taxon>unclassified sequences</taxon>
        <taxon>metagenomes</taxon>
        <taxon>organismal metagenomes</taxon>
    </lineage>
</organism>
<feature type="compositionally biased region" description="Basic and acidic residues" evidence="1">
    <location>
        <begin position="284"/>
        <end position="305"/>
    </location>
</feature>
<proteinExistence type="predicted"/>